<sequence length="179" mass="20203">MILKTNRLILRPWEESDVENLHRYASAPEVGPIAGWPAHTSIENSLDIIRNVLSAPETYAVVDKGTGCAIGSIGLMVGKASNIGIPDTEGEVGYWIGVPYWGQGLIPEAVQEILRHAFEEVHLKKVWCGYFDGNTKSKRVQEKCGFQYQYTKENVPCPMLNEMRTEHITCLKKEDWINR</sequence>
<dbReference type="AlphaFoldDB" id="A0A6N7UYG9"/>
<dbReference type="InterPro" id="IPR016181">
    <property type="entry name" value="Acyl_CoA_acyltransferase"/>
</dbReference>
<evidence type="ECO:0000313" key="3">
    <source>
        <dbReference type="Proteomes" id="UP000434409"/>
    </source>
</evidence>
<evidence type="ECO:0000313" key="2">
    <source>
        <dbReference type="EMBL" id="MSR93309.1"/>
    </source>
</evidence>
<keyword evidence="2" id="KW-0808">Transferase</keyword>
<dbReference type="PANTHER" id="PTHR43792">
    <property type="entry name" value="GNAT FAMILY, PUTATIVE (AFU_ORTHOLOGUE AFUA_3G00765)-RELATED-RELATED"/>
    <property type="match status" value="1"/>
</dbReference>
<organism evidence="2 3">
    <name type="scientific">Suipraeoptans intestinalis</name>
    <dbReference type="NCBI Taxonomy" id="2606628"/>
    <lineage>
        <taxon>Bacteria</taxon>
        <taxon>Bacillati</taxon>
        <taxon>Bacillota</taxon>
        <taxon>Clostridia</taxon>
        <taxon>Lachnospirales</taxon>
        <taxon>Lachnospiraceae</taxon>
        <taxon>Suipraeoptans</taxon>
    </lineage>
</organism>
<dbReference type="InterPro" id="IPR000182">
    <property type="entry name" value="GNAT_dom"/>
</dbReference>
<protein>
    <submittedName>
        <fullName evidence="2">GNAT family N-acetyltransferase</fullName>
    </submittedName>
</protein>
<dbReference type="PROSITE" id="PS51186">
    <property type="entry name" value="GNAT"/>
    <property type="match status" value="1"/>
</dbReference>
<evidence type="ECO:0000259" key="1">
    <source>
        <dbReference type="PROSITE" id="PS51186"/>
    </source>
</evidence>
<reference evidence="2 3" key="1">
    <citation type="submission" date="2019-08" db="EMBL/GenBank/DDBJ databases">
        <title>In-depth cultivation of the pig gut microbiome towards novel bacterial diversity and tailored functional studies.</title>
        <authorList>
            <person name="Wylensek D."/>
            <person name="Hitch T.C.A."/>
            <person name="Clavel T."/>
        </authorList>
    </citation>
    <scope>NUCLEOTIDE SEQUENCE [LARGE SCALE GENOMIC DNA]</scope>
    <source>
        <strain evidence="2 3">68-1-5</strain>
    </source>
</reference>
<comment type="caution">
    <text evidence="2">The sequence shown here is derived from an EMBL/GenBank/DDBJ whole genome shotgun (WGS) entry which is preliminary data.</text>
</comment>
<gene>
    <name evidence="2" type="ORF">FYJ34_03255</name>
</gene>
<name>A0A6N7UYG9_9FIRM</name>
<accession>A0A6N7UYG9</accession>
<dbReference type="Pfam" id="PF13302">
    <property type="entry name" value="Acetyltransf_3"/>
    <property type="match status" value="1"/>
</dbReference>
<dbReference type="SUPFAM" id="SSF55729">
    <property type="entry name" value="Acyl-CoA N-acyltransferases (Nat)"/>
    <property type="match status" value="1"/>
</dbReference>
<dbReference type="Proteomes" id="UP000434409">
    <property type="component" value="Unassembled WGS sequence"/>
</dbReference>
<dbReference type="GO" id="GO:0016747">
    <property type="term" value="F:acyltransferase activity, transferring groups other than amino-acyl groups"/>
    <property type="evidence" value="ECO:0007669"/>
    <property type="project" value="InterPro"/>
</dbReference>
<proteinExistence type="predicted"/>
<dbReference type="Gene3D" id="3.40.630.30">
    <property type="match status" value="1"/>
</dbReference>
<dbReference type="EMBL" id="VULY01000018">
    <property type="protein sequence ID" value="MSR93309.1"/>
    <property type="molecule type" value="Genomic_DNA"/>
</dbReference>
<keyword evidence="3" id="KW-1185">Reference proteome</keyword>
<feature type="domain" description="N-acetyltransferase" evidence="1">
    <location>
        <begin position="8"/>
        <end position="164"/>
    </location>
</feature>
<dbReference type="RefSeq" id="WP_154476221.1">
    <property type="nucleotide sequence ID" value="NZ_VULY01000018.1"/>
</dbReference>
<dbReference type="InterPro" id="IPR051531">
    <property type="entry name" value="N-acetyltransferase"/>
</dbReference>